<sequence>SKGTLRSDCKSDNDCKVHYSVCNPTTKRCVCHNSTNTHACICVKRELYIELGQPCTGSRQCAVAYSTCKNNVCSCQAGFATIDGLCKSSRNYCPYFRKSGRRGLLSQKLCVQNSDDKIIDGRPIGNCSNNEYCFLHDGVRRPGHSKVGVCCLKPKYEGDEIIRVCPHSVKDPLDRSCKNDSSSNMCSEKTHHCIMDQGRGICCPRPCPSFGNRSHFSLDGRCYADLLHGEYCTHDFECPTGAKCKISEHNNKDKTCQCEHGSSDGRHCNQPVATVEDSNVPPKPNCSKGEVYSKCENHNDCTAHYSICNEKTKRCECHNSTQRHGCTCQKRALYVELGQKCTDSHQCAIAYSSCKNHVCTCKAGFKAMDGFCKAAGNFCPYFRNTPQNQLTSNKLCVRNFEQETTFNARPPGNCSETEYCLIHDGVRTFQHQSVGFCCPRPYHQDDQTIFVCPHGIDDPQRRFCEENFYWYENPNACPRETHRCVFYEENLDGRCYPEAFHGEYCTVDIQCTYEAKCKASDDNKKDKTCQCDHGAVNGGGCKAPLEAAGNNRN</sequence>
<feature type="domain" description="EB" evidence="1">
    <location>
        <begin position="42"/>
        <end position="86"/>
    </location>
</feature>
<name>A0A915HR89_ROMCU</name>
<evidence type="ECO:0000313" key="3">
    <source>
        <dbReference type="WBParaSite" id="nRc.2.0.1.t04254-RA"/>
    </source>
</evidence>
<keyword evidence="2" id="KW-1185">Reference proteome</keyword>
<protein>
    <submittedName>
        <fullName evidence="3">EB domain-containing protein</fullName>
    </submittedName>
</protein>
<dbReference type="WBParaSite" id="nRc.2.0.1.t04254-RA">
    <property type="protein sequence ID" value="nRc.2.0.1.t04254-RA"/>
    <property type="gene ID" value="nRc.2.0.1.g04254"/>
</dbReference>
<dbReference type="Proteomes" id="UP000887565">
    <property type="component" value="Unplaced"/>
</dbReference>
<organism evidence="2 3">
    <name type="scientific">Romanomermis culicivorax</name>
    <name type="common">Nematode worm</name>
    <dbReference type="NCBI Taxonomy" id="13658"/>
    <lineage>
        <taxon>Eukaryota</taxon>
        <taxon>Metazoa</taxon>
        <taxon>Ecdysozoa</taxon>
        <taxon>Nematoda</taxon>
        <taxon>Enoplea</taxon>
        <taxon>Dorylaimia</taxon>
        <taxon>Mermithida</taxon>
        <taxon>Mermithoidea</taxon>
        <taxon>Mermithidae</taxon>
        <taxon>Romanomermis</taxon>
    </lineage>
</organism>
<dbReference type="AlphaFoldDB" id="A0A915HR89"/>
<accession>A0A915HR89</accession>
<proteinExistence type="predicted"/>
<dbReference type="Pfam" id="PF01683">
    <property type="entry name" value="EB"/>
    <property type="match status" value="2"/>
</dbReference>
<feature type="domain" description="EB" evidence="1">
    <location>
        <begin position="327"/>
        <end position="372"/>
    </location>
</feature>
<dbReference type="InterPro" id="IPR006149">
    <property type="entry name" value="EB_dom"/>
</dbReference>
<evidence type="ECO:0000313" key="2">
    <source>
        <dbReference type="Proteomes" id="UP000887565"/>
    </source>
</evidence>
<evidence type="ECO:0000259" key="1">
    <source>
        <dbReference type="Pfam" id="PF01683"/>
    </source>
</evidence>
<reference evidence="3" key="1">
    <citation type="submission" date="2022-11" db="UniProtKB">
        <authorList>
            <consortium name="WormBaseParasite"/>
        </authorList>
    </citation>
    <scope>IDENTIFICATION</scope>
</reference>